<feature type="transmembrane region" description="Helical" evidence="1">
    <location>
        <begin position="12"/>
        <end position="31"/>
    </location>
</feature>
<keyword evidence="1" id="KW-0472">Membrane</keyword>
<dbReference type="Proteomes" id="UP000286701">
    <property type="component" value="Unassembled WGS sequence"/>
</dbReference>
<keyword evidence="1" id="KW-0812">Transmembrane</keyword>
<feature type="transmembrane region" description="Helical" evidence="1">
    <location>
        <begin position="196"/>
        <end position="214"/>
    </location>
</feature>
<keyword evidence="1" id="KW-1133">Transmembrane helix</keyword>
<keyword evidence="3" id="KW-1185">Reference proteome</keyword>
<evidence type="ECO:0000313" key="2">
    <source>
        <dbReference type="EMBL" id="RWY57169.1"/>
    </source>
</evidence>
<name>A0A444MU84_9SPHI</name>
<accession>A0A444MU84</accession>
<dbReference type="OrthoDB" id="5936019at2"/>
<feature type="transmembrane region" description="Helical" evidence="1">
    <location>
        <begin position="292"/>
        <end position="317"/>
    </location>
</feature>
<proteinExistence type="predicted"/>
<dbReference type="EMBL" id="SBIW01000001">
    <property type="protein sequence ID" value="RWY57169.1"/>
    <property type="molecule type" value="Genomic_DNA"/>
</dbReference>
<evidence type="ECO:0000256" key="1">
    <source>
        <dbReference type="SAM" id="Phobius"/>
    </source>
</evidence>
<feature type="transmembrane region" description="Helical" evidence="1">
    <location>
        <begin position="261"/>
        <end position="280"/>
    </location>
</feature>
<dbReference type="RefSeq" id="WP_128531676.1">
    <property type="nucleotide sequence ID" value="NZ_SBIW01000001.1"/>
</dbReference>
<reference evidence="2 3" key="1">
    <citation type="submission" date="2019-01" db="EMBL/GenBank/DDBJ databases">
        <title>Mucilaginibacter antarcticum sp. nov., isolated from antarctic soil.</title>
        <authorList>
            <person name="Yan Y.-Q."/>
            <person name="Du Z.-J."/>
        </authorList>
    </citation>
    <scope>NUCLEOTIDE SEQUENCE [LARGE SCALE GENOMIC DNA]</scope>
    <source>
        <strain evidence="2 3">F01003</strain>
    </source>
</reference>
<sequence length="330" mass="36546">MMEQEYTISRGWKIFYGLVSLASFAFGAFLASKISTASSLGGAISGSILLIGVGIVLGLYLVRRKVVLSNDSISVSGILGTRTFANYDVKGFRVEEKAILIYSIAEGRRRIMINDYDSLGDNDGLITELSERYTDLNAEEYESQLTDILQSNEFGLSEDERMNSLRSAGKLALAYNLLGIIGLIICFFFLDAILSSDIYSVVAMIYPLVGIAIMSKKKGLIKFAAKKTSPVYSIYYSMFMSCVFLVVKPLVKYHLVEISQVWLPMGGIAIIFFCGLYWKGKADAANAIKGQVVLMIITALGYSCGSTITVNCLLIKLNRKYFLPKWKMYL</sequence>
<protein>
    <submittedName>
        <fullName evidence="2">Uncharacterized protein</fullName>
    </submittedName>
</protein>
<comment type="caution">
    <text evidence="2">The sequence shown here is derived from an EMBL/GenBank/DDBJ whole genome shotgun (WGS) entry which is preliminary data.</text>
</comment>
<organism evidence="2 3">
    <name type="scientific">Mucilaginibacter gilvus</name>
    <dbReference type="NCBI Taxonomy" id="2305909"/>
    <lineage>
        <taxon>Bacteria</taxon>
        <taxon>Pseudomonadati</taxon>
        <taxon>Bacteroidota</taxon>
        <taxon>Sphingobacteriia</taxon>
        <taxon>Sphingobacteriales</taxon>
        <taxon>Sphingobacteriaceae</taxon>
        <taxon>Mucilaginibacter</taxon>
    </lineage>
</organism>
<feature type="transmembrane region" description="Helical" evidence="1">
    <location>
        <begin position="234"/>
        <end position="255"/>
    </location>
</feature>
<evidence type="ECO:0000313" key="3">
    <source>
        <dbReference type="Proteomes" id="UP000286701"/>
    </source>
</evidence>
<dbReference type="AlphaFoldDB" id="A0A444MU84"/>
<feature type="transmembrane region" description="Helical" evidence="1">
    <location>
        <begin position="43"/>
        <end position="62"/>
    </location>
</feature>
<feature type="transmembrane region" description="Helical" evidence="1">
    <location>
        <begin position="171"/>
        <end position="190"/>
    </location>
</feature>
<gene>
    <name evidence="2" type="ORF">EPL05_01140</name>
</gene>